<keyword evidence="3" id="KW-1185">Reference proteome</keyword>
<dbReference type="RefSeq" id="WP_254595956.1">
    <property type="nucleotide sequence ID" value="NZ_CADILG010000074.1"/>
</dbReference>
<dbReference type="EMBL" id="CADILG010000074">
    <property type="protein sequence ID" value="CAB3925898.1"/>
    <property type="molecule type" value="Genomic_DNA"/>
</dbReference>
<evidence type="ECO:0008006" key="4">
    <source>
        <dbReference type="Google" id="ProtNLM"/>
    </source>
</evidence>
<feature type="signal peptide" evidence="1">
    <location>
        <begin position="1"/>
        <end position="25"/>
    </location>
</feature>
<evidence type="ECO:0000256" key="1">
    <source>
        <dbReference type="SAM" id="SignalP"/>
    </source>
</evidence>
<protein>
    <recommendedName>
        <fullName evidence="4">Lipoprotein</fullName>
    </recommendedName>
</protein>
<reference evidence="2 3" key="1">
    <citation type="submission" date="2020-04" db="EMBL/GenBank/DDBJ databases">
        <authorList>
            <person name="De Canck E."/>
        </authorList>
    </citation>
    <scope>NUCLEOTIDE SEQUENCE [LARGE SCALE GENOMIC DNA]</scope>
    <source>
        <strain evidence="2 3">LMG 26858</strain>
    </source>
</reference>
<organism evidence="2 3">
    <name type="scientific">Achromobacter anxifer</name>
    <dbReference type="NCBI Taxonomy" id="1287737"/>
    <lineage>
        <taxon>Bacteria</taxon>
        <taxon>Pseudomonadati</taxon>
        <taxon>Pseudomonadota</taxon>
        <taxon>Betaproteobacteria</taxon>
        <taxon>Burkholderiales</taxon>
        <taxon>Alcaligenaceae</taxon>
        <taxon>Achromobacter</taxon>
    </lineage>
</organism>
<gene>
    <name evidence="2" type="ORF">LMG26858_05798</name>
</gene>
<sequence>MNAAACGVWNMGRLAVLGLAALALSACSSSRVDGVSVAWPPFKEGTLASLPADPAQCPDLSGAYQAQGKFVSGDRDAAELNDLRNFLMYPLDLPGMRDTPQPEWRSGPEATVAFKPVADGWEVLALDGQGARAAGRLVQLNGAQDPAALPGAARPSVPDGIRRASGCTQGRLWISVRHDWRQYESMGVRRHVALLRPEAGGLLVTVQRESDTIGLLPWYSNDGSVFQYWFAPAGR</sequence>
<dbReference type="Proteomes" id="UP000494117">
    <property type="component" value="Unassembled WGS sequence"/>
</dbReference>
<evidence type="ECO:0000313" key="2">
    <source>
        <dbReference type="EMBL" id="CAB3925898.1"/>
    </source>
</evidence>
<name>A0A6S7F0Y8_9BURK</name>
<proteinExistence type="predicted"/>
<dbReference type="AlphaFoldDB" id="A0A6S7F0Y8"/>
<feature type="chain" id="PRO_5028998049" description="Lipoprotein" evidence="1">
    <location>
        <begin position="26"/>
        <end position="235"/>
    </location>
</feature>
<accession>A0A6S7F0Y8</accession>
<evidence type="ECO:0000313" key="3">
    <source>
        <dbReference type="Proteomes" id="UP000494117"/>
    </source>
</evidence>
<keyword evidence="1" id="KW-0732">Signal</keyword>